<protein>
    <submittedName>
        <fullName evidence="1">DUF2064 domain-containing protein</fullName>
    </submittedName>
</protein>
<dbReference type="RefSeq" id="WP_190265690.1">
    <property type="nucleotide sequence ID" value="NZ_BAABAD010000003.1"/>
</dbReference>
<dbReference type="SUPFAM" id="SSF53448">
    <property type="entry name" value="Nucleotide-diphospho-sugar transferases"/>
    <property type="match status" value="1"/>
</dbReference>
<evidence type="ECO:0000313" key="1">
    <source>
        <dbReference type="EMBL" id="MBD1318564.1"/>
    </source>
</evidence>
<reference evidence="1 2" key="1">
    <citation type="submission" date="2020-09" db="EMBL/GenBank/DDBJ databases">
        <title>Novel species in genus Gordonia.</title>
        <authorList>
            <person name="Zhang G."/>
        </authorList>
    </citation>
    <scope>NUCLEOTIDE SEQUENCE [LARGE SCALE GENOMIC DNA]</scope>
    <source>
        <strain evidence="1 2">ON-33</strain>
    </source>
</reference>
<gene>
    <name evidence="1" type="ORF">IDF66_03125</name>
</gene>
<dbReference type="Gene3D" id="3.90.550.10">
    <property type="entry name" value="Spore Coat Polysaccharide Biosynthesis Protein SpsA, Chain A"/>
    <property type="match status" value="1"/>
</dbReference>
<dbReference type="InterPro" id="IPR029044">
    <property type="entry name" value="Nucleotide-diphossugar_trans"/>
</dbReference>
<accession>A0ABR7W6W8</accession>
<sequence>MRPSAARNTDAVLIVAKAPIPGAAKTRLIPRFGPRVAADLAAAALVDTVRTARTAGAEVIVAMAGEPAQGARPAELADLLRHCTVIGQRGATFGHRLRNAHVDAVALGVDRVLQIGMDTPQVTARDLRAGLRLLCSDAAVLGPAADGGWWALGLVGGRGADVLPDVAMSTPDTRADTEYGLRREGLVVRPLRTLVDVDRPDDVAAVAGLCAPQSAFATRVRMLDPFGVSA</sequence>
<dbReference type="PANTHER" id="PTHR36529">
    <property type="entry name" value="SLL1095 PROTEIN"/>
    <property type="match status" value="1"/>
</dbReference>
<dbReference type="PANTHER" id="PTHR36529:SF1">
    <property type="entry name" value="GLYCOSYLTRANSFERASE"/>
    <property type="match status" value="1"/>
</dbReference>
<proteinExistence type="predicted"/>
<name>A0ABR7W6W8_9ACTN</name>
<dbReference type="Pfam" id="PF09837">
    <property type="entry name" value="DUF2064"/>
    <property type="match status" value="1"/>
</dbReference>
<dbReference type="Proteomes" id="UP000602395">
    <property type="component" value="Unassembled WGS sequence"/>
</dbReference>
<dbReference type="InterPro" id="IPR018641">
    <property type="entry name" value="Trfase_1_rSAM/seldom-assoc"/>
</dbReference>
<comment type="caution">
    <text evidence="1">The sequence shown here is derived from an EMBL/GenBank/DDBJ whole genome shotgun (WGS) entry which is preliminary data.</text>
</comment>
<organism evidence="1 2">
    <name type="scientific">Gordonia hankookensis</name>
    <dbReference type="NCBI Taxonomy" id="589403"/>
    <lineage>
        <taxon>Bacteria</taxon>
        <taxon>Bacillati</taxon>
        <taxon>Actinomycetota</taxon>
        <taxon>Actinomycetes</taxon>
        <taxon>Mycobacteriales</taxon>
        <taxon>Gordoniaceae</taxon>
        <taxon>Gordonia</taxon>
    </lineage>
</organism>
<keyword evidence="2" id="KW-1185">Reference proteome</keyword>
<evidence type="ECO:0000313" key="2">
    <source>
        <dbReference type="Proteomes" id="UP000602395"/>
    </source>
</evidence>
<dbReference type="EMBL" id="JACWMS010000001">
    <property type="protein sequence ID" value="MBD1318564.1"/>
    <property type="molecule type" value="Genomic_DNA"/>
</dbReference>